<reference evidence="5 6" key="1">
    <citation type="submission" date="2019-05" db="EMBL/GenBank/DDBJ databases">
        <title>Complete genome sequencing of Anaerostipes rhamnosivorans.</title>
        <authorList>
            <person name="Bui T.P.N."/>
            <person name="de Vos W.M."/>
        </authorList>
    </citation>
    <scope>NUCLEOTIDE SEQUENCE [LARGE SCALE GENOMIC DNA]</scope>
    <source>
        <strain evidence="5 6">1y2</strain>
    </source>
</reference>
<dbReference type="PANTHER" id="PTHR44846">
    <property type="entry name" value="MANNOSYL-D-GLYCERATE TRANSPORT/METABOLISM SYSTEM REPRESSOR MNGR-RELATED"/>
    <property type="match status" value="1"/>
</dbReference>
<evidence type="ECO:0000256" key="2">
    <source>
        <dbReference type="ARBA" id="ARBA00023125"/>
    </source>
</evidence>
<protein>
    <submittedName>
        <fullName evidence="5">Transcriptional regulator, GntR family</fullName>
    </submittedName>
</protein>
<evidence type="ECO:0000259" key="4">
    <source>
        <dbReference type="PROSITE" id="PS50949"/>
    </source>
</evidence>
<evidence type="ECO:0000256" key="1">
    <source>
        <dbReference type="ARBA" id="ARBA00023015"/>
    </source>
</evidence>
<name>A0A4P8IJ25_9FIRM</name>
<dbReference type="KEGG" id="arf:AR1Y2_3441"/>
<dbReference type="EMBL" id="CP040058">
    <property type="protein sequence ID" value="QCP36895.1"/>
    <property type="molecule type" value="Genomic_DNA"/>
</dbReference>
<evidence type="ECO:0000313" key="6">
    <source>
        <dbReference type="Proteomes" id="UP000298653"/>
    </source>
</evidence>
<keyword evidence="2" id="KW-0238">DNA-binding</keyword>
<proteinExistence type="predicted"/>
<dbReference type="PANTHER" id="PTHR44846:SF1">
    <property type="entry name" value="MANNOSYL-D-GLYCERATE TRANSPORT_METABOLISM SYSTEM REPRESSOR MNGR-RELATED"/>
    <property type="match status" value="1"/>
</dbReference>
<dbReference type="InterPro" id="IPR050679">
    <property type="entry name" value="Bact_HTH_transcr_reg"/>
</dbReference>
<dbReference type="PRINTS" id="PR00035">
    <property type="entry name" value="HTHGNTR"/>
</dbReference>
<dbReference type="Pfam" id="PF07702">
    <property type="entry name" value="UTRA"/>
    <property type="match status" value="1"/>
</dbReference>
<dbReference type="Gene3D" id="3.40.1410.10">
    <property type="entry name" value="Chorismate lyase-like"/>
    <property type="match status" value="1"/>
</dbReference>
<sequence>MSKYINLLSEEVKEKIEAYIIENELKPYDPLPSERKLAETFNVNRLTIRSALKRLRYEHHIFTQHGRGNFIAPPKIDDDTEKFCSFTDGWSADGFRTSSKVISFDKKEASLSVSSHLGIALGEKVYCLGRVRYLEDEPFLLETSFIPEKYCPGLEQYNFAVQSLYDTLIHVYDLNLKRIDETITITSLTNEESRYLNAEENDIGFCIKSTAYDEEKVIEYCITINRADRYMMVSTLGNDKDQLIADTYQ</sequence>
<dbReference type="RefSeq" id="WP_137330054.1">
    <property type="nucleotide sequence ID" value="NZ_CP040058.1"/>
</dbReference>
<dbReference type="PROSITE" id="PS50949">
    <property type="entry name" value="HTH_GNTR"/>
    <property type="match status" value="1"/>
</dbReference>
<dbReference type="GO" id="GO:0003700">
    <property type="term" value="F:DNA-binding transcription factor activity"/>
    <property type="evidence" value="ECO:0007669"/>
    <property type="project" value="InterPro"/>
</dbReference>
<evidence type="ECO:0000313" key="5">
    <source>
        <dbReference type="EMBL" id="QCP36895.1"/>
    </source>
</evidence>
<dbReference type="OrthoDB" id="163333at2"/>
<keyword evidence="1" id="KW-0805">Transcription regulation</keyword>
<dbReference type="Gene3D" id="1.10.10.10">
    <property type="entry name" value="Winged helix-like DNA-binding domain superfamily/Winged helix DNA-binding domain"/>
    <property type="match status" value="1"/>
</dbReference>
<organism evidence="5 6">
    <name type="scientific">Anaerostipes rhamnosivorans</name>
    <dbReference type="NCBI Taxonomy" id="1229621"/>
    <lineage>
        <taxon>Bacteria</taxon>
        <taxon>Bacillati</taxon>
        <taxon>Bacillota</taxon>
        <taxon>Clostridia</taxon>
        <taxon>Lachnospirales</taxon>
        <taxon>Lachnospiraceae</taxon>
        <taxon>Anaerostipes</taxon>
    </lineage>
</organism>
<dbReference type="GO" id="GO:0003677">
    <property type="term" value="F:DNA binding"/>
    <property type="evidence" value="ECO:0007669"/>
    <property type="project" value="UniProtKB-KW"/>
</dbReference>
<gene>
    <name evidence="5" type="ORF">AR1Y2_3441</name>
</gene>
<dbReference type="AlphaFoldDB" id="A0A4P8IJ25"/>
<dbReference type="Pfam" id="PF00392">
    <property type="entry name" value="GntR"/>
    <property type="match status" value="1"/>
</dbReference>
<accession>A0A4P8IJ25</accession>
<evidence type="ECO:0000256" key="3">
    <source>
        <dbReference type="ARBA" id="ARBA00023163"/>
    </source>
</evidence>
<dbReference type="InterPro" id="IPR028978">
    <property type="entry name" value="Chorismate_lyase_/UTRA_dom_sf"/>
</dbReference>
<dbReference type="CDD" id="cd07377">
    <property type="entry name" value="WHTH_GntR"/>
    <property type="match status" value="1"/>
</dbReference>
<dbReference type="InterPro" id="IPR000524">
    <property type="entry name" value="Tscrpt_reg_HTH_GntR"/>
</dbReference>
<keyword evidence="3" id="KW-0804">Transcription</keyword>
<dbReference type="InterPro" id="IPR036388">
    <property type="entry name" value="WH-like_DNA-bd_sf"/>
</dbReference>
<dbReference type="SUPFAM" id="SSF46785">
    <property type="entry name" value="Winged helix' DNA-binding domain"/>
    <property type="match status" value="1"/>
</dbReference>
<dbReference type="SMART" id="SM00866">
    <property type="entry name" value="UTRA"/>
    <property type="match status" value="1"/>
</dbReference>
<dbReference type="InterPro" id="IPR036390">
    <property type="entry name" value="WH_DNA-bd_sf"/>
</dbReference>
<dbReference type="GO" id="GO:0045892">
    <property type="term" value="P:negative regulation of DNA-templated transcription"/>
    <property type="evidence" value="ECO:0007669"/>
    <property type="project" value="TreeGrafter"/>
</dbReference>
<dbReference type="Proteomes" id="UP000298653">
    <property type="component" value="Chromosome"/>
</dbReference>
<dbReference type="SMART" id="SM00345">
    <property type="entry name" value="HTH_GNTR"/>
    <property type="match status" value="1"/>
</dbReference>
<feature type="domain" description="HTH gntR-type" evidence="4">
    <location>
        <begin position="6"/>
        <end position="74"/>
    </location>
</feature>
<dbReference type="InterPro" id="IPR011663">
    <property type="entry name" value="UTRA"/>
</dbReference>
<keyword evidence="6" id="KW-1185">Reference proteome</keyword>
<dbReference type="SUPFAM" id="SSF64288">
    <property type="entry name" value="Chorismate lyase-like"/>
    <property type="match status" value="1"/>
</dbReference>